<dbReference type="PROSITE" id="PS50089">
    <property type="entry name" value="ZF_RING_2"/>
    <property type="match status" value="1"/>
</dbReference>
<dbReference type="AlphaFoldDB" id="A0AAD2DC51"/>
<feature type="compositionally biased region" description="Basic and acidic residues" evidence="2">
    <location>
        <begin position="7"/>
        <end position="16"/>
    </location>
</feature>
<reference evidence="4" key="1">
    <citation type="submission" date="2023-07" db="EMBL/GenBank/DDBJ databases">
        <authorList>
            <consortium name="AG Swart"/>
            <person name="Singh M."/>
            <person name="Singh A."/>
            <person name="Seah K."/>
            <person name="Emmerich C."/>
        </authorList>
    </citation>
    <scope>NUCLEOTIDE SEQUENCE</scope>
    <source>
        <strain evidence="4">DP1</strain>
    </source>
</reference>
<dbReference type="GO" id="GO:0008270">
    <property type="term" value="F:zinc ion binding"/>
    <property type="evidence" value="ECO:0007669"/>
    <property type="project" value="UniProtKB-KW"/>
</dbReference>
<keyword evidence="1" id="KW-0863">Zinc-finger</keyword>
<keyword evidence="1" id="KW-0479">Metal-binding</keyword>
<feature type="region of interest" description="Disordered" evidence="2">
    <location>
        <begin position="1"/>
        <end position="69"/>
    </location>
</feature>
<keyword evidence="5" id="KW-1185">Reference proteome</keyword>
<dbReference type="GO" id="GO:0006511">
    <property type="term" value="P:ubiquitin-dependent protein catabolic process"/>
    <property type="evidence" value="ECO:0007669"/>
    <property type="project" value="TreeGrafter"/>
</dbReference>
<sequence>MGQKESTLNRDGIRNDDSDDNSSEGADEEYKGRYSWSHHTSSRHQKSRSKDMTSTLGGGHTATQNANLEGNLGDNNILLFQQNEVSLVDDPGEREYYSTCPNCSARILETGLESEILCPFCSCKFKSNSNSTLLLSNGGIKQRYLNKSEEDTKYNRSASMRNSMPEPYQMPPPLPHYEEDDYEEEEEEEEKCTFEGRLETAQGQLYDFENNLNQNISNEISTTCDEKTKVKSLDSVTLLVIQETLLEDFIITDKKEQEKKLSNIGGVTIARDSPDGEESKVELNNEEEKKEEEQNVTEEEPSMGTPEERAAKNSLKSVKFDLLIKQILLPFFQIQTRILQKGNVFEIGTIKFLVAATTPHKQGKVTTKTKIRCNMVVSQESAMESVELIPMRRNVIPSTSEFMNDVVNPFLSNIKPKEIYTHKHAIIELEEVKFLIKYSRPFFGYFNSETRVRIDDYAQALNFIRIAPIWKDEKTCKEVNENFGDYEKLIGKKYLEVYFHSGLSRFVEKGETIFIENLEFFVNDCKPKIGYVDERTRIEIQTGFTQENFKRKQIQADKNFAKRLQHKERNRSQLYQLSQALERRENLEGEELSQFDQELLRMTNQLGEDISDLRERLNIHRQHRHKSKRKPASRTLVESLPERKFIKSTVEGAGDNEEANVKCMICLEFYEDQEMLKTLPCIHSFHKGCIENWFKRGRTCPVCKWDITKQSDSSNF</sequence>
<dbReference type="InterPro" id="IPR051826">
    <property type="entry name" value="E3_ubiquitin-ligase_domain"/>
</dbReference>
<accession>A0AAD2DC51</accession>
<dbReference type="EMBL" id="CAMPGE010029852">
    <property type="protein sequence ID" value="CAI2387335.1"/>
    <property type="molecule type" value="Genomic_DNA"/>
</dbReference>
<dbReference type="CDD" id="cd16454">
    <property type="entry name" value="RING-H2_PA-TM-RING"/>
    <property type="match status" value="1"/>
</dbReference>
<dbReference type="PANTHER" id="PTHR22765:SF434">
    <property type="entry name" value="GB|AAD18119.1-RELATED"/>
    <property type="match status" value="1"/>
</dbReference>
<dbReference type="SUPFAM" id="SSF57850">
    <property type="entry name" value="RING/U-box"/>
    <property type="match status" value="1"/>
</dbReference>
<dbReference type="InterPro" id="IPR001841">
    <property type="entry name" value="Znf_RING"/>
</dbReference>
<dbReference type="Gene3D" id="3.10.330.10">
    <property type="match status" value="1"/>
</dbReference>
<dbReference type="Gene3D" id="3.30.40.10">
    <property type="entry name" value="Zinc/RING finger domain, C3HC4 (zinc finger)"/>
    <property type="match status" value="1"/>
</dbReference>
<keyword evidence="1" id="KW-0862">Zinc</keyword>
<feature type="domain" description="RING-type" evidence="3">
    <location>
        <begin position="663"/>
        <end position="704"/>
    </location>
</feature>
<feature type="region of interest" description="Disordered" evidence="2">
    <location>
        <begin position="148"/>
        <end position="178"/>
    </location>
</feature>
<dbReference type="SMART" id="SM00184">
    <property type="entry name" value="RING"/>
    <property type="match status" value="1"/>
</dbReference>
<name>A0AAD2DC51_EUPCR</name>
<dbReference type="GO" id="GO:0061630">
    <property type="term" value="F:ubiquitin protein ligase activity"/>
    <property type="evidence" value="ECO:0007669"/>
    <property type="project" value="TreeGrafter"/>
</dbReference>
<dbReference type="PANTHER" id="PTHR22765">
    <property type="entry name" value="RING FINGER AND PROTEASE ASSOCIATED DOMAIN-CONTAINING"/>
    <property type="match status" value="1"/>
</dbReference>
<dbReference type="Proteomes" id="UP001295684">
    <property type="component" value="Unassembled WGS sequence"/>
</dbReference>
<evidence type="ECO:0000256" key="2">
    <source>
        <dbReference type="SAM" id="MobiDB-lite"/>
    </source>
</evidence>
<evidence type="ECO:0000313" key="4">
    <source>
        <dbReference type="EMBL" id="CAI2387335.1"/>
    </source>
</evidence>
<gene>
    <name evidence="4" type="ORF">ECRASSUSDP1_LOCUS28965</name>
</gene>
<dbReference type="Pfam" id="PF13639">
    <property type="entry name" value="zf-RING_2"/>
    <property type="match status" value="1"/>
</dbReference>
<evidence type="ECO:0000259" key="3">
    <source>
        <dbReference type="PROSITE" id="PS50089"/>
    </source>
</evidence>
<feature type="region of interest" description="Disordered" evidence="2">
    <location>
        <begin position="267"/>
        <end position="310"/>
    </location>
</feature>
<organism evidence="4 5">
    <name type="scientific">Euplotes crassus</name>
    <dbReference type="NCBI Taxonomy" id="5936"/>
    <lineage>
        <taxon>Eukaryota</taxon>
        <taxon>Sar</taxon>
        <taxon>Alveolata</taxon>
        <taxon>Ciliophora</taxon>
        <taxon>Intramacronucleata</taxon>
        <taxon>Spirotrichea</taxon>
        <taxon>Hypotrichia</taxon>
        <taxon>Euplotida</taxon>
        <taxon>Euplotidae</taxon>
        <taxon>Moneuplotes</taxon>
    </lineage>
</organism>
<evidence type="ECO:0000313" key="5">
    <source>
        <dbReference type="Proteomes" id="UP001295684"/>
    </source>
</evidence>
<proteinExistence type="predicted"/>
<dbReference type="InterPro" id="IPR013083">
    <property type="entry name" value="Znf_RING/FYVE/PHD"/>
</dbReference>
<feature type="compositionally biased region" description="Basic and acidic residues" evidence="2">
    <location>
        <begin position="272"/>
        <end position="293"/>
    </location>
</feature>
<feature type="compositionally biased region" description="Acidic residues" evidence="2">
    <location>
        <begin position="17"/>
        <end position="27"/>
    </location>
</feature>
<protein>
    <recommendedName>
        <fullName evidence="3">RING-type domain-containing protein</fullName>
    </recommendedName>
</protein>
<comment type="caution">
    <text evidence="4">The sequence shown here is derived from an EMBL/GenBank/DDBJ whole genome shotgun (WGS) entry which is preliminary data.</text>
</comment>
<evidence type="ECO:0000256" key="1">
    <source>
        <dbReference type="PROSITE-ProRule" id="PRU00175"/>
    </source>
</evidence>